<dbReference type="Pfam" id="PF13535">
    <property type="entry name" value="ATP-grasp_4"/>
    <property type="match status" value="1"/>
</dbReference>
<organism evidence="6 8">
    <name type="scientific">Legionella cherrii</name>
    <dbReference type="NCBI Taxonomy" id="28084"/>
    <lineage>
        <taxon>Bacteria</taxon>
        <taxon>Pseudomonadati</taxon>
        <taxon>Pseudomonadota</taxon>
        <taxon>Gammaproteobacteria</taxon>
        <taxon>Legionellales</taxon>
        <taxon>Legionellaceae</taxon>
        <taxon>Legionella</taxon>
    </lineage>
</organism>
<evidence type="ECO:0000256" key="1">
    <source>
        <dbReference type="ARBA" id="ARBA00022598"/>
    </source>
</evidence>
<sequence>MSRAILFVNVSDNHNLVKIEAAKNLGVKVFLIAPHLPDWAKAIVDKFIQADTTNFAETISVLKEEYKETPFDGVITILDKSVELVAAIAEEFKLPGSSLAAATTVKHKYKMREALKRSEVPHPKFQLVKTFKDLQNAANTIGFPLIFKPVAASTSVAVFKLNNQAELEDAFALMSTCDRVSFWLYADEYIAEEFMAGQEVSVEGIINQSQVHFAGITKKFVEKPGFTEWMHCFPYEPEPEVCSSIYKVVEKAIHAVGINNCAFHVEVMLTSEGPKIVEVNSRMAGGFVSSHLVPLASGINLAQASIQTALGEPIELKATKNKFACERNLFATEKGTIMDWKHVEEMSNQPGVRDFKILRQVDELVTVPPQGYDHLLCAVITEGDTFEMAIDLADAALNRVHCVYQ</sequence>
<dbReference type="EC" id="6.3.2.28" evidence="7"/>
<dbReference type="GO" id="GO:0046872">
    <property type="term" value="F:metal ion binding"/>
    <property type="evidence" value="ECO:0007669"/>
    <property type="project" value="InterPro"/>
</dbReference>
<dbReference type="PATRIC" id="fig|28084.5.peg.3539"/>
<dbReference type="InterPro" id="IPR011761">
    <property type="entry name" value="ATP-grasp"/>
</dbReference>
<dbReference type="PANTHER" id="PTHR43585">
    <property type="entry name" value="FUMIPYRROLE BIOSYNTHESIS PROTEIN C"/>
    <property type="match status" value="1"/>
</dbReference>
<evidence type="ECO:0000313" key="6">
    <source>
        <dbReference type="EMBL" id="KTC78471.1"/>
    </source>
</evidence>
<dbReference type="OrthoDB" id="9134168at2"/>
<evidence type="ECO:0000313" key="8">
    <source>
        <dbReference type="Proteomes" id="UP000054921"/>
    </source>
</evidence>
<dbReference type="GO" id="GO:0005524">
    <property type="term" value="F:ATP binding"/>
    <property type="evidence" value="ECO:0007669"/>
    <property type="project" value="UniProtKB-UniRule"/>
</dbReference>
<dbReference type="Proteomes" id="UP000054921">
    <property type="component" value="Unassembled WGS sequence"/>
</dbReference>
<dbReference type="SUPFAM" id="SSF56059">
    <property type="entry name" value="Glutathione synthetase ATP-binding domain-like"/>
    <property type="match status" value="1"/>
</dbReference>
<keyword evidence="2 4" id="KW-0547">Nucleotide-binding</keyword>
<dbReference type="PANTHER" id="PTHR43585:SF2">
    <property type="entry name" value="ATP-GRASP ENZYME FSQD"/>
    <property type="match status" value="1"/>
</dbReference>
<evidence type="ECO:0000259" key="5">
    <source>
        <dbReference type="PROSITE" id="PS50975"/>
    </source>
</evidence>
<dbReference type="Proteomes" id="UP000277577">
    <property type="component" value="Chromosome"/>
</dbReference>
<keyword evidence="1 7" id="KW-0436">Ligase</keyword>
<dbReference type="RefSeq" id="WP_028381285.1">
    <property type="nucleotide sequence ID" value="NZ_CAAAIT010000004.1"/>
</dbReference>
<evidence type="ECO:0000313" key="9">
    <source>
        <dbReference type="Proteomes" id="UP000277577"/>
    </source>
</evidence>
<dbReference type="AlphaFoldDB" id="A0A0W0S4K0"/>
<gene>
    <name evidence="7" type="primary">bacD</name>
    <name evidence="6" type="ORF">Lche_3260</name>
    <name evidence="7" type="ORF">NCTC11976_01217</name>
</gene>
<evidence type="ECO:0000256" key="3">
    <source>
        <dbReference type="ARBA" id="ARBA00022840"/>
    </source>
</evidence>
<dbReference type="Gene3D" id="3.30.470.20">
    <property type="entry name" value="ATP-grasp fold, B domain"/>
    <property type="match status" value="1"/>
</dbReference>
<protein>
    <submittedName>
        <fullName evidence="6">Phosphoribosylglycinamide synthetase ATP-grasp (A) domain protein</fullName>
        <ecNumber evidence="7">6.3.2.28</ecNumber>
    </submittedName>
</protein>
<dbReference type="InterPro" id="IPR041472">
    <property type="entry name" value="BL00235/CARNS1_N"/>
</dbReference>
<dbReference type="PROSITE" id="PS50975">
    <property type="entry name" value="ATP_GRASP"/>
    <property type="match status" value="1"/>
</dbReference>
<dbReference type="Pfam" id="PF18603">
    <property type="entry name" value="LAL_C2"/>
    <property type="match status" value="1"/>
</dbReference>
<reference evidence="6 8" key="1">
    <citation type="submission" date="2015-11" db="EMBL/GenBank/DDBJ databases">
        <title>Genomic analysis of 38 Legionella species identifies large and diverse effector repertoires.</title>
        <authorList>
            <person name="Burstein D."/>
            <person name="Amaro F."/>
            <person name="Zusman T."/>
            <person name="Lifshitz Z."/>
            <person name="Cohen O."/>
            <person name="Gilbert J.A."/>
            <person name="Pupko T."/>
            <person name="Shuman H.A."/>
            <person name="Segal G."/>
        </authorList>
    </citation>
    <scope>NUCLEOTIDE SEQUENCE [LARGE SCALE GENOMIC DNA]</scope>
    <source>
        <strain evidence="6 8">ORW</strain>
    </source>
</reference>
<keyword evidence="3 4" id="KW-0067">ATP-binding</keyword>
<dbReference type="InterPro" id="IPR040570">
    <property type="entry name" value="LAL_C2"/>
</dbReference>
<evidence type="ECO:0000313" key="7">
    <source>
        <dbReference type="EMBL" id="VEB35165.1"/>
    </source>
</evidence>
<accession>A0A0W0S4K0</accession>
<name>A0A0W0S4K0_9GAMM</name>
<dbReference type="EMBL" id="LR134173">
    <property type="protein sequence ID" value="VEB35165.1"/>
    <property type="molecule type" value="Genomic_DNA"/>
</dbReference>
<evidence type="ECO:0000256" key="2">
    <source>
        <dbReference type="ARBA" id="ARBA00022741"/>
    </source>
</evidence>
<dbReference type="GO" id="GO:0016874">
    <property type="term" value="F:ligase activity"/>
    <property type="evidence" value="ECO:0007669"/>
    <property type="project" value="UniProtKB-KW"/>
</dbReference>
<dbReference type="STRING" id="28084.Lche_3260"/>
<keyword evidence="9" id="KW-1185">Reference proteome</keyword>
<dbReference type="InterPro" id="IPR052032">
    <property type="entry name" value="ATP-dep_AA_Ligase"/>
</dbReference>
<dbReference type="Gene3D" id="3.40.50.20">
    <property type="match status" value="1"/>
</dbReference>
<dbReference type="Pfam" id="PF18130">
    <property type="entry name" value="ATPgrasp_N"/>
    <property type="match status" value="1"/>
</dbReference>
<reference evidence="7 9" key="2">
    <citation type="submission" date="2018-12" db="EMBL/GenBank/DDBJ databases">
        <authorList>
            <consortium name="Pathogen Informatics"/>
        </authorList>
    </citation>
    <scope>NUCLEOTIDE SEQUENCE [LARGE SCALE GENOMIC DNA]</scope>
    <source>
        <strain evidence="7 9">NCTC11976</strain>
    </source>
</reference>
<dbReference type="EMBL" id="LNXW01000014">
    <property type="protein sequence ID" value="KTC78471.1"/>
    <property type="molecule type" value="Genomic_DNA"/>
</dbReference>
<evidence type="ECO:0000256" key="4">
    <source>
        <dbReference type="PROSITE-ProRule" id="PRU00409"/>
    </source>
</evidence>
<proteinExistence type="predicted"/>
<feature type="domain" description="ATP-grasp" evidence="5">
    <location>
        <begin position="112"/>
        <end position="310"/>
    </location>
</feature>